<sequence length="230" mass="24887">MDPLSIAASVIGVVTPALHGTIRDAPNAIRLMKDDLLTIDNSLTSLQAVSEQQWKSLGDSVVAQLEPAIELYTNSCDKFRTSLGRWTRHSDDGKLSWRDQAVVGVLKQGQIKSMSEQLQGCKFLLQLSPSHLYSQLAEMNTKLGALVLAKREQNETEADRTDAISQVAAGQTALSVSRNLLEELLLGIQTAAANAQSTEPGVNIQFGDQNKGSQTGINHGTVNNTFNSRD</sequence>
<dbReference type="STRING" id="1042311.A0A2T3Z6M9"/>
<reference evidence="3 4" key="1">
    <citation type="submission" date="2016-07" db="EMBL/GenBank/DDBJ databases">
        <title>Multiple horizontal gene transfer events from other fungi enriched the ability of initially mycotrophic Trichoderma (Ascomycota) to feed on dead plant biomass.</title>
        <authorList>
            <consortium name="DOE Joint Genome Institute"/>
            <person name="Aerts A."/>
            <person name="Atanasova L."/>
            <person name="Chenthamara K."/>
            <person name="Zhang J."/>
            <person name="Grujic M."/>
            <person name="Henrissat B."/>
            <person name="Kuo A."/>
            <person name="Salamov A."/>
            <person name="Lipzen A."/>
            <person name="Labutti K."/>
            <person name="Barry K."/>
            <person name="Miao Y."/>
            <person name="Rahimi M.J."/>
            <person name="Shen Q."/>
            <person name="Grigoriev I.V."/>
            <person name="Kubicek C.P."/>
            <person name="Druzhinina I.S."/>
        </authorList>
    </citation>
    <scope>NUCLEOTIDE SEQUENCE [LARGE SCALE GENOMIC DNA]</scope>
    <source>
        <strain evidence="3 4">CBS 433.97</strain>
    </source>
</reference>
<proteinExistence type="predicted"/>
<feature type="region of interest" description="Disordered" evidence="1">
    <location>
        <begin position="206"/>
        <end position="230"/>
    </location>
</feature>
<evidence type="ECO:0000313" key="3">
    <source>
        <dbReference type="EMBL" id="PTB40448.1"/>
    </source>
</evidence>
<evidence type="ECO:0000256" key="1">
    <source>
        <dbReference type="SAM" id="MobiDB-lite"/>
    </source>
</evidence>
<dbReference type="InterPro" id="IPR031348">
    <property type="entry name" value="PigL_N"/>
</dbReference>
<evidence type="ECO:0000313" key="4">
    <source>
        <dbReference type="Proteomes" id="UP000240493"/>
    </source>
</evidence>
<dbReference type="EMBL" id="KZ679263">
    <property type="protein sequence ID" value="PTB40448.1"/>
    <property type="molecule type" value="Genomic_DNA"/>
</dbReference>
<evidence type="ECO:0000259" key="2">
    <source>
        <dbReference type="Pfam" id="PF17111"/>
    </source>
</evidence>
<name>A0A2T3Z6M9_TRIA4</name>
<protein>
    <recommendedName>
        <fullName evidence="2">Azaphilone pigments biosynthesis cluster protein L N-terminal domain-containing protein</fullName>
    </recommendedName>
</protein>
<organism evidence="3 4">
    <name type="scientific">Trichoderma asperellum (strain ATCC 204424 / CBS 433.97 / NBRC 101777)</name>
    <dbReference type="NCBI Taxonomy" id="1042311"/>
    <lineage>
        <taxon>Eukaryota</taxon>
        <taxon>Fungi</taxon>
        <taxon>Dikarya</taxon>
        <taxon>Ascomycota</taxon>
        <taxon>Pezizomycotina</taxon>
        <taxon>Sordariomycetes</taxon>
        <taxon>Hypocreomycetidae</taxon>
        <taxon>Hypocreales</taxon>
        <taxon>Hypocreaceae</taxon>
        <taxon>Trichoderma</taxon>
    </lineage>
</organism>
<dbReference type="Proteomes" id="UP000240493">
    <property type="component" value="Unassembled WGS sequence"/>
</dbReference>
<dbReference type="AlphaFoldDB" id="A0A2T3Z6M9"/>
<dbReference type="Pfam" id="PF17111">
    <property type="entry name" value="PigL_N"/>
    <property type="match status" value="1"/>
</dbReference>
<accession>A0A2T3Z6M9</accession>
<keyword evidence="4" id="KW-1185">Reference proteome</keyword>
<feature type="domain" description="Azaphilone pigments biosynthesis cluster protein L N-terminal" evidence="2">
    <location>
        <begin position="1"/>
        <end position="123"/>
    </location>
</feature>
<dbReference type="OrthoDB" id="432483at2759"/>
<gene>
    <name evidence="3" type="ORF">M441DRAFT_48280</name>
</gene>